<dbReference type="AlphaFoldDB" id="A0A7M1XHT5"/>
<dbReference type="InterPro" id="IPR036188">
    <property type="entry name" value="FAD/NAD-bd_sf"/>
</dbReference>
<proteinExistence type="predicted"/>
<dbReference type="SUPFAM" id="SSF51905">
    <property type="entry name" value="FAD/NAD(P)-binding domain"/>
    <property type="match status" value="1"/>
</dbReference>
<gene>
    <name evidence="2" type="ORF">DYE49_00480</name>
</gene>
<organism evidence="2 3">
    <name type="scientific">Treponema rectale</name>
    <dbReference type="NCBI Taxonomy" id="744512"/>
    <lineage>
        <taxon>Bacteria</taxon>
        <taxon>Pseudomonadati</taxon>
        <taxon>Spirochaetota</taxon>
        <taxon>Spirochaetia</taxon>
        <taxon>Spirochaetales</taxon>
        <taxon>Treponemataceae</taxon>
        <taxon>Treponema</taxon>
    </lineage>
</organism>
<dbReference type="GO" id="GO:0008767">
    <property type="term" value="F:UDP-galactopyranose mutase activity"/>
    <property type="evidence" value="ECO:0007669"/>
    <property type="project" value="TreeGrafter"/>
</dbReference>
<dbReference type="GO" id="GO:0050660">
    <property type="term" value="F:flavin adenine dinucleotide binding"/>
    <property type="evidence" value="ECO:0007669"/>
    <property type="project" value="TreeGrafter"/>
</dbReference>
<dbReference type="NCBIfam" id="NF005549">
    <property type="entry name" value="PRK07208.1-5"/>
    <property type="match status" value="1"/>
</dbReference>
<accession>A0A7M1XHT5</accession>
<dbReference type="GO" id="GO:0005829">
    <property type="term" value="C:cytosol"/>
    <property type="evidence" value="ECO:0007669"/>
    <property type="project" value="TreeGrafter"/>
</dbReference>
<sequence>MSEKKVVIIGAGPAGLTAAYELLKKSDIKPIILETEEFVGGISRTVEHNGNRMDIGGHRFFTKSDRVNQVWEELMPIQGAPSFDDKILGNEKEWNPNGPDPETSEDVMLLRHRVSRIYFLRKFFDYPISMKPQTFINMGFGRTMKAGFGYLRSCLHKLPEDSLENFYINRFGKTLYRMFFEDYTTKLWGVPPKQLSASWGSQRVKGLSLRKAVKEALSAPFHKKQKEVETSLINQFEYPKKGPGQYYSLMADKIVEMGGKILFNEEVSKIERDENNNIKAVITTKGDRFECDEVFSTMPIKDLFTSLGKENVPEHEYEVATSLPYRDFITVGLLLNGLKLKNKTKLKTLNNIVPDNWIYVQERSVKMGRIQIFNNWSPYMVEDPEHKVWIGLEYFCNEGDEMWNATDKDFIDMAIGELISMDIIESKDCVLDSVRVKVKKAYPAYFGSYDEFGIVQTYLNKISNLYCIGRNGQHRYNNMDHSMLSALTAVDDYLAGKTDKSDVWNVNTEQTYHEGNDEQKKKKD</sequence>
<evidence type="ECO:0000313" key="3">
    <source>
        <dbReference type="Proteomes" id="UP000593591"/>
    </source>
</evidence>
<dbReference type="PANTHER" id="PTHR21197">
    <property type="entry name" value="UDP-GALACTOPYRANOSE MUTASE"/>
    <property type="match status" value="1"/>
</dbReference>
<dbReference type="NCBIfam" id="NF005546">
    <property type="entry name" value="PRK07208.1-2"/>
    <property type="match status" value="1"/>
</dbReference>
<dbReference type="InterPro" id="IPR002937">
    <property type="entry name" value="Amino_oxidase"/>
</dbReference>
<dbReference type="EMBL" id="CP031517">
    <property type="protein sequence ID" value="QOS39009.1"/>
    <property type="molecule type" value="Genomic_DNA"/>
</dbReference>
<dbReference type="KEGG" id="trc:DYE49_00480"/>
<dbReference type="Gene3D" id="3.50.50.60">
    <property type="entry name" value="FAD/NAD(P)-binding domain"/>
    <property type="match status" value="1"/>
</dbReference>
<reference evidence="2 3" key="1">
    <citation type="submission" date="2018-08" db="EMBL/GenBank/DDBJ databases">
        <title>The first complete genome of Treponema rectale (CHPAT), a commensal spirochete of the bovine rectum.</title>
        <authorList>
            <person name="Staton G.J."/>
            <person name="Clegg S.R."/>
            <person name="Carter S.D."/>
            <person name="Radford A.D."/>
            <person name="Darby A."/>
            <person name="Hall N."/>
            <person name="Birtles R.J."/>
            <person name="Evans N.J."/>
        </authorList>
    </citation>
    <scope>NUCLEOTIDE SEQUENCE [LARGE SCALE GENOMIC DNA]</scope>
    <source>
        <strain evidence="2 3">CHPA</strain>
    </source>
</reference>
<name>A0A7M1XHT5_9SPIR</name>
<dbReference type="Proteomes" id="UP000593591">
    <property type="component" value="Chromosome"/>
</dbReference>
<protein>
    <recommendedName>
        <fullName evidence="1">Amine oxidase domain-containing protein</fullName>
    </recommendedName>
</protein>
<feature type="domain" description="Amine oxidase" evidence="1">
    <location>
        <begin position="14"/>
        <end position="304"/>
    </location>
</feature>
<dbReference type="GO" id="GO:0016491">
    <property type="term" value="F:oxidoreductase activity"/>
    <property type="evidence" value="ECO:0007669"/>
    <property type="project" value="InterPro"/>
</dbReference>
<evidence type="ECO:0000313" key="2">
    <source>
        <dbReference type="EMBL" id="QOS39009.1"/>
    </source>
</evidence>
<dbReference type="Pfam" id="PF01593">
    <property type="entry name" value="Amino_oxidase"/>
    <property type="match status" value="1"/>
</dbReference>
<evidence type="ECO:0000259" key="1">
    <source>
        <dbReference type="Pfam" id="PF01593"/>
    </source>
</evidence>
<dbReference type="NCBIfam" id="NF005548">
    <property type="entry name" value="PRK07208.1-4"/>
    <property type="match status" value="1"/>
</dbReference>
<dbReference type="PANTHER" id="PTHR21197:SF0">
    <property type="entry name" value="UDP-GALACTOPYRANOSE MUTASE"/>
    <property type="match status" value="1"/>
</dbReference>